<organism evidence="1">
    <name type="scientific">Fusarium oxysporum f. sp. conglutinans race 2 54008</name>
    <dbReference type="NCBI Taxonomy" id="1089457"/>
    <lineage>
        <taxon>Eukaryota</taxon>
        <taxon>Fungi</taxon>
        <taxon>Dikarya</taxon>
        <taxon>Ascomycota</taxon>
        <taxon>Pezizomycotina</taxon>
        <taxon>Sordariomycetes</taxon>
        <taxon>Hypocreomycetidae</taxon>
        <taxon>Hypocreales</taxon>
        <taxon>Nectriaceae</taxon>
        <taxon>Fusarium</taxon>
        <taxon>Fusarium oxysporum species complex</taxon>
    </lineage>
</organism>
<protein>
    <submittedName>
        <fullName evidence="1">Uncharacterized protein</fullName>
    </submittedName>
</protein>
<reference evidence="1" key="2">
    <citation type="submission" date="2014-03" db="EMBL/GenBank/DDBJ databases">
        <title>The Genome Annotation of Fusarium oxysporum PHW808.</title>
        <authorList>
            <consortium name="The Broad Institute Genomics Platform"/>
            <person name="Ma L.-J."/>
            <person name="Corby-Kistler H."/>
            <person name="Broz K."/>
            <person name="Gale L.R."/>
            <person name="Jonkers W."/>
            <person name="O'Donnell K."/>
            <person name="Ploetz R."/>
            <person name="Steinberg C."/>
            <person name="Schwartz D.C."/>
            <person name="VanEtten H."/>
            <person name="Zhou S."/>
            <person name="Young S.K."/>
            <person name="Zeng Q."/>
            <person name="Gargeya S."/>
            <person name="Fitzgerald M."/>
            <person name="Abouelleil A."/>
            <person name="Alvarado L."/>
            <person name="Chapman S.B."/>
            <person name="Gainer-Dewar J."/>
            <person name="Goldberg J."/>
            <person name="Griggs A."/>
            <person name="Gujja S."/>
            <person name="Hansen M."/>
            <person name="Howarth C."/>
            <person name="Imamovic A."/>
            <person name="Ireland A."/>
            <person name="Larimer J."/>
            <person name="McCowan C."/>
            <person name="Murphy C."/>
            <person name="Pearson M."/>
            <person name="Poon T.W."/>
            <person name="Priest M."/>
            <person name="Roberts A."/>
            <person name="Saif S."/>
            <person name="Shea T."/>
            <person name="Sykes S."/>
            <person name="Wortman J."/>
            <person name="Nusbaum C."/>
            <person name="Birren B."/>
        </authorList>
    </citation>
    <scope>NUCLEOTIDE SEQUENCE</scope>
    <source>
        <strain evidence="1">54008</strain>
    </source>
</reference>
<dbReference type="Proteomes" id="UP000030676">
    <property type="component" value="Unassembled WGS sequence"/>
</dbReference>
<proteinExistence type="predicted"/>
<accession>X0HKF0</accession>
<sequence>MGRAILNFDVQWAPQLLDGCVVSSALKAGIRSGD</sequence>
<name>X0HKF0_FUSOX</name>
<gene>
    <name evidence="1" type="ORF">FOPG_12213</name>
</gene>
<reference evidence="1" key="1">
    <citation type="submission" date="2011-11" db="EMBL/GenBank/DDBJ databases">
        <title>The Genome Sequence of Fusarium oxysporum PHW808.</title>
        <authorList>
            <consortium name="The Broad Institute Genome Sequencing Platform"/>
            <person name="Ma L.-J."/>
            <person name="Gale L.R."/>
            <person name="Schwartz D.C."/>
            <person name="Zhou S."/>
            <person name="Corby-Kistler H."/>
            <person name="Young S.K."/>
            <person name="Zeng Q."/>
            <person name="Gargeya S."/>
            <person name="Fitzgerald M."/>
            <person name="Haas B."/>
            <person name="Abouelleil A."/>
            <person name="Alvarado L."/>
            <person name="Arachchi H.M."/>
            <person name="Berlin A."/>
            <person name="Brown A."/>
            <person name="Chapman S.B."/>
            <person name="Chen Z."/>
            <person name="Dunbar C."/>
            <person name="Freedman E."/>
            <person name="Gearin G."/>
            <person name="Goldberg J."/>
            <person name="Griggs A."/>
            <person name="Gujja S."/>
            <person name="Heiman D."/>
            <person name="Howarth C."/>
            <person name="Larson L."/>
            <person name="Lui A."/>
            <person name="MacDonald P.J.P."/>
            <person name="Montmayeur A."/>
            <person name="Murphy C."/>
            <person name="Neiman D."/>
            <person name="Pearson M."/>
            <person name="Priest M."/>
            <person name="Roberts A."/>
            <person name="Saif S."/>
            <person name="Shea T."/>
            <person name="Shenoy N."/>
            <person name="Sisk P."/>
            <person name="Stolte C."/>
            <person name="Sykes S."/>
            <person name="Wortman J."/>
            <person name="Nusbaum C."/>
            <person name="Birren B."/>
        </authorList>
    </citation>
    <scope>NUCLEOTIDE SEQUENCE [LARGE SCALE GENOMIC DNA]</scope>
    <source>
        <strain evidence="1">54008</strain>
    </source>
</reference>
<evidence type="ECO:0000313" key="1">
    <source>
        <dbReference type="EMBL" id="EXL72165.1"/>
    </source>
</evidence>
<dbReference type="AlphaFoldDB" id="X0HKF0"/>
<dbReference type="HOGENOM" id="CLU_3377161_0_0_1"/>
<dbReference type="EMBL" id="KK033216">
    <property type="protein sequence ID" value="EXL72165.1"/>
    <property type="molecule type" value="Genomic_DNA"/>
</dbReference>